<keyword evidence="3 9" id="KW-0547">Nucleotide-binding</keyword>
<dbReference type="Pfam" id="PF01624">
    <property type="entry name" value="MutS_I"/>
    <property type="match status" value="1"/>
</dbReference>
<name>A0A412PHA9_9FIRM</name>
<gene>
    <name evidence="9 12" type="primary">mutS</name>
    <name evidence="12" type="ORF">DWX20_00455</name>
</gene>
<dbReference type="NCBIfam" id="TIGR01070">
    <property type="entry name" value="mutS1"/>
    <property type="match status" value="1"/>
</dbReference>
<evidence type="ECO:0000256" key="6">
    <source>
        <dbReference type="ARBA" id="ARBA00023125"/>
    </source>
</evidence>
<dbReference type="RefSeq" id="WP_118764069.1">
    <property type="nucleotide sequence ID" value="NZ_CABJCF010000001.1"/>
</dbReference>
<dbReference type="InterPro" id="IPR007861">
    <property type="entry name" value="DNA_mismatch_repair_MutS_clamp"/>
</dbReference>
<dbReference type="InterPro" id="IPR017261">
    <property type="entry name" value="DNA_mismatch_repair_MutS/MSH"/>
</dbReference>
<dbReference type="SUPFAM" id="SSF48334">
    <property type="entry name" value="DNA repair protein MutS, domain III"/>
    <property type="match status" value="1"/>
</dbReference>
<evidence type="ECO:0000256" key="2">
    <source>
        <dbReference type="ARBA" id="ARBA00021982"/>
    </source>
</evidence>
<dbReference type="Pfam" id="PF05192">
    <property type="entry name" value="MutS_III"/>
    <property type="match status" value="1"/>
</dbReference>
<dbReference type="GO" id="GO:0003684">
    <property type="term" value="F:damaged DNA binding"/>
    <property type="evidence" value="ECO:0007669"/>
    <property type="project" value="UniProtKB-UniRule"/>
</dbReference>
<dbReference type="PANTHER" id="PTHR11361:SF34">
    <property type="entry name" value="DNA MISMATCH REPAIR PROTEIN MSH1, MITOCHONDRIAL"/>
    <property type="match status" value="1"/>
</dbReference>
<comment type="caution">
    <text evidence="12">The sequence shown here is derived from an EMBL/GenBank/DDBJ whole genome shotgun (WGS) entry which is preliminary data.</text>
</comment>
<comment type="function">
    <text evidence="8 9">This protein is involved in the repair of mismatches in DNA. It is possible that it carries out the mismatch recognition step. This protein has a weak ATPase activity.</text>
</comment>
<dbReference type="SMART" id="SM00534">
    <property type="entry name" value="MUTSac"/>
    <property type="match status" value="1"/>
</dbReference>
<dbReference type="PANTHER" id="PTHR11361">
    <property type="entry name" value="DNA MISMATCH REPAIR PROTEIN MUTS FAMILY MEMBER"/>
    <property type="match status" value="1"/>
</dbReference>
<evidence type="ECO:0000256" key="1">
    <source>
        <dbReference type="ARBA" id="ARBA00006271"/>
    </source>
</evidence>
<dbReference type="GO" id="GO:0005524">
    <property type="term" value="F:ATP binding"/>
    <property type="evidence" value="ECO:0007669"/>
    <property type="project" value="UniProtKB-UniRule"/>
</dbReference>
<protein>
    <recommendedName>
        <fullName evidence="2 9">DNA mismatch repair protein MutS</fullName>
    </recommendedName>
</protein>
<feature type="binding site" evidence="9">
    <location>
        <begin position="601"/>
        <end position="608"/>
    </location>
    <ligand>
        <name>ATP</name>
        <dbReference type="ChEBI" id="CHEBI:30616"/>
    </ligand>
</feature>
<evidence type="ECO:0000256" key="7">
    <source>
        <dbReference type="ARBA" id="ARBA00023204"/>
    </source>
</evidence>
<proteinExistence type="inferred from homology"/>
<dbReference type="InterPro" id="IPR005748">
    <property type="entry name" value="DNA_mismatch_repair_MutS"/>
</dbReference>
<dbReference type="SUPFAM" id="SSF55271">
    <property type="entry name" value="DNA repair protein MutS, domain I"/>
    <property type="match status" value="1"/>
</dbReference>
<keyword evidence="5 9" id="KW-0067">ATP-binding</keyword>
<dbReference type="Pfam" id="PF00488">
    <property type="entry name" value="MutS_V"/>
    <property type="match status" value="1"/>
</dbReference>
<dbReference type="GO" id="GO:0140664">
    <property type="term" value="F:ATP-dependent DNA damage sensor activity"/>
    <property type="evidence" value="ECO:0007669"/>
    <property type="project" value="InterPro"/>
</dbReference>
<dbReference type="CDD" id="cd03284">
    <property type="entry name" value="ABC_MutS1"/>
    <property type="match status" value="1"/>
</dbReference>
<organism evidence="12 13">
    <name type="scientific">Solobacterium moorei</name>
    <dbReference type="NCBI Taxonomy" id="102148"/>
    <lineage>
        <taxon>Bacteria</taxon>
        <taxon>Bacillati</taxon>
        <taxon>Bacillota</taxon>
        <taxon>Erysipelotrichia</taxon>
        <taxon>Erysipelotrichales</taxon>
        <taxon>Erysipelotrichaceae</taxon>
        <taxon>Solobacterium</taxon>
    </lineage>
</organism>
<feature type="domain" description="DNA mismatch repair proteins mutS family" evidence="11">
    <location>
        <begin position="675"/>
        <end position="691"/>
    </location>
</feature>
<dbReference type="InterPro" id="IPR036678">
    <property type="entry name" value="MutS_con_dom_sf"/>
</dbReference>
<dbReference type="FunFam" id="3.40.50.300:FF:000870">
    <property type="entry name" value="MutS protein homolog 4"/>
    <property type="match status" value="1"/>
</dbReference>
<dbReference type="Gene3D" id="3.40.50.300">
    <property type="entry name" value="P-loop containing nucleotide triphosphate hydrolases"/>
    <property type="match status" value="1"/>
</dbReference>
<dbReference type="InterPro" id="IPR007860">
    <property type="entry name" value="DNA_mmatch_repair_MutS_con_dom"/>
</dbReference>
<reference evidence="12 13" key="1">
    <citation type="submission" date="2018-08" db="EMBL/GenBank/DDBJ databases">
        <title>A genome reference for cultivated species of the human gut microbiota.</title>
        <authorList>
            <person name="Zou Y."/>
            <person name="Xue W."/>
            <person name="Luo G."/>
        </authorList>
    </citation>
    <scope>NUCLEOTIDE SEQUENCE [LARGE SCALE GENOMIC DNA]</scope>
    <source>
        <strain evidence="12 13">AF18-46</strain>
    </source>
</reference>
<dbReference type="AlphaFoldDB" id="A0A412PHA9"/>
<dbReference type="InterPro" id="IPR016151">
    <property type="entry name" value="DNA_mismatch_repair_MutS_N"/>
</dbReference>
<dbReference type="EMBL" id="QRWX01000001">
    <property type="protein sequence ID" value="RGT57555.1"/>
    <property type="molecule type" value="Genomic_DNA"/>
</dbReference>
<dbReference type="GO" id="GO:0006298">
    <property type="term" value="P:mismatch repair"/>
    <property type="evidence" value="ECO:0007669"/>
    <property type="project" value="UniProtKB-UniRule"/>
</dbReference>
<keyword evidence="4 9" id="KW-0227">DNA damage</keyword>
<evidence type="ECO:0000313" key="12">
    <source>
        <dbReference type="EMBL" id="RGT57555.1"/>
    </source>
</evidence>
<dbReference type="InterPro" id="IPR045076">
    <property type="entry name" value="MutS"/>
</dbReference>
<dbReference type="HAMAP" id="MF_00096">
    <property type="entry name" value="MutS"/>
    <property type="match status" value="1"/>
</dbReference>
<evidence type="ECO:0000313" key="13">
    <source>
        <dbReference type="Proteomes" id="UP000284731"/>
    </source>
</evidence>
<dbReference type="Pfam" id="PF05190">
    <property type="entry name" value="MutS_IV"/>
    <property type="match status" value="1"/>
</dbReference>
<dbReference type="FunFam" id="3.40.1170.10:FF:000001">
    <property type="entry name" value="DNA mismatch repair protein MutS"/>
    <property type="match status" value="1"/>
</dbReference>
<dbReference type="Pfam" id="PF05188">
    <property type="entry name" value="MutS_II"/>
    <property type="match status" value="1"/>
</dbReference>
<dbReference type="InterPro" id="IPR027417">
    <property type="entry name" value="P-loop_NTPase"/>
</dbReference>
<dbReference type="GO" id="GO:0030983">
    <property type="term" value="F:mismatched DNA binding"/>
    <property type="evidence" value="ECO:0007669"/>
    <property type="project" value="InterPro"/>
</dbReference>
<dbReference type="InterPro" id="IPR007696">
    <property type="entry name" value="DNA_mismatch_repair_MutS_core"/>
</dbReference>
<evidence type="ECO:0000256" key="10">
    <source>
        <dbReference type="RuleBase" id="RU003756"/>
    </source>
</evidence>
<dbReference type="SUPFAM" id="SSF52540">
    <property type="entry name" value="P-loop containing nucleoside triphosphate hydrolases"/>
    <property type="match status" value="1"/>
</dbReference>
<evidence type="ECO:0000256" key="3">
    <source>
        <dbReference type="ARBA" id="ARBA00022741"/>
    </source>
</evidence>
<sequence length="839" mass="96040">MAENYTPMMQQYLAVKKEYEDAILFYRIGDFYEMFFDDAKIASKELDLVLTGKNAGVEERVPMCGIPHHAAAAYIPRLVSRGFKVAICEQTQDPKEAVGLVTRDVIRVITPGTVMQEISDEKASVYLAAITDYGYGYSLAIVEMSTGENYVQNIEHKDVLLLQTLLRSNVREVVVPSDFKEKTLKSFRELQIVISYCDETRIKEEYLPLTEGILKDYDMHAYGRMLNYLENTQKHMLGHLQVTRIEREDEVLYMDFATRQNLELVQSLHENGKAITLWSFLDVCKSAMGSRQLRKWIEKPLVSREKIEARFNKTEWLIQNFMQRQQLRDSFSNIYDLQRLIARCAMNTANAVDCQRLTKTLAEVPTIMHALDEAVFDEKRKVDPLQELYQKLKDAFVDNPPVQISDGGMFRDGYNVELDEARKIQHSGRTFIAELETKERERTGIKTLKIGYNKVFGYYIEISKAAAQAVQDDWGYIRRQTLTNNERFISPELKEKEDAILHAEENAIRIEKQLFQMILDEIRAYLPRLQKLSKFLAEVDAQVAMAEVSAKYGYVRPQFDEDRLFIENGKHPILDDMMKNPKYVANSTAMHKDQDILLITGPNMGGKSTYMRQTALIVIMAQMGCFVPAKSCIMPIFDKIFTRIGASDDILSGQSTFMVEMSEANLALQEATSSSLILFDEIGRGTSTYDGMALAQAMIEYIATCIHAKTMFSTHYHELTVISDNLPNVKNMHVVVKENNDEVTFLYKMADGPAGHSYGINVARLAGLPDAVLNRAKDLQKELESTKRVVQQNYQLVEMHKEDPRTEALMEKLKQVDPDNLSPREAWVMLSDLCEEVKK</sequence>
<dbReference type="Gene3D" id="3.30.420.110">
    <property type="entry name" value="MutS, connector domain"/>
    <property type="match status" value="1"/>
</dbReference>
<evidence type="ECO:0000256" key="5">
    <source>
        <dbReference type="ARBA" id="ARBA00022840"/>
    </source>
</evidence>
<accession>A0A412PHA9</accession>
<dbReference type="SMART" id="SM00533">
    <property type="entry name" value="MUTSd"/>
    <property type="match status" value="1"/>
</dbReference>
<dbReference type="PROSITE" id="PS00486">
    <property type="entry name" value="DNA_MISMATCH_REPAIR_2"/>
    <property type="match status" value="1"/>
</dbReference>
<dbReference type="NCBIfam" id="NF003810">
    <property type="entry name" value="PRK05399.1"/>
    <property type="match status" value="1"/>
</dbReference>
<evidence type="ECO:0000256" key="8">
    <source>
        <dbReference type="ARBA" id="ARBA00024647"/>
    </source>
</evidence>
<dbReference type="InterPro" id="IPR036187">
    <property type="entry name" value="DNA_mismatch_repair_MutS_sf"/>
</dbReference>
<keyword evidence="6 9" id="KW-0238">DNA-binding</keyword>
<evidence type="ECO:0000256" key="9">
    <source>
        <dbReference type="HAMAP-Rule" id="MF_00096"/>
    </source>
</evidence>
<evidence type="ECO:0000259" key="11">
    <source>
        <dbReference type="PROSITE" id="PS00486"/>
    </source>
</evidence>
<dbReference type="GO" id="GO:0005829">
    <property type="term" value="C:cytosol"/>
    <property type="evidence" value="ECO:0007669"/>
    <property type="project" value="TreeGrafter"/>
</dbReference>
<keyword evidence="7 9" id="KW-0234">DNA repair</keyword>
<dbReference type="Gene3D" id="1.10.1420.10">
    <property type="match status" value="2"/>
</dbReference>
<dbReference type="InterPro" id="IPR000432">
    <property type="entry name" value="DNA_mismatch_repair_MutS_C"/>
</dbReference>
<comment type="similarity">
    <text evidence="1 9 10">Belongs to the DNA mismatch repair MutS family.</text>
</comment>
<dbReference type="SUPFAM" id="SSF53150">
    <property type="entry name" value="DNA repair protein MutS, domain II"/>
    <property type="match status" value="1"/>
</dbReference>
<dbReference type="Proteomes" id="UP000284731">
    <property type="component" value="Unassembled WGS sequence"/>
</dbReference>
<dbReference type="PIRSF" id="PIRSF037677">
    <property type="entry name" value="DNA_mis_repair_Msh6"/>
    <property type="match status" value="1"/>
</dbReference>
<dbReference type="Gene3D" id="3.40.1170.10">
    <property type="entry name" value="DNA repair protein MutS, domain I"/>
    <property type="match status" value="1"/>
</dbReference>
<dbReference type="InterPro" id="IPR007695">
    <property type="entry name" value="DNA_mismatch_repair_MutS-lik_N"/>
</dbReference>
<evidence type="ECO:0000256" key="4">
    <source>
        <dbReference type="ARBA" id="ARBA00022763"/>
    </source>
</evidence>